<keyword evidence="4" id="KW-1185">Reference proteome</keyword>
<dbReference type="OrthoDB" id="164831at2"/>
<sequence length="236" mass="24972">MKVDPTERPPVTPQPGSPVNKASIKDERAAKRAKKLEEYHRQQKRGKRNRLIAIIGGAAAAVVIIALIATAFVLTPKAANYAGGGAGDASTVDGVETFSNTAGHVETAVTYEQTPPAGGEHNPAWLNCGVYEQAVPNENAVHSLEHGAIWVTYDPSISDAELETLQAQLPSSYVILSPFEDIPAPIVLSGWNAQLQVDKADDPSIAEFFTEFWKSANVPEDGASCSGAIDAPGKVS</sequence>
<keyword evidence="2" id="KW-1133">Transmembrane helix</keyword>
<comment type="caution">
    <text evidence="3">The sequence shown here is derived from an EMBL/GenBank/DDBJ whole genome shotgun (WGS) entry which is preliminary data.</text>
</comment>
<accession>A0A4R8V744</accession>
<evidence type="ECO:0000256" key="1">
    <source>
        <dbReference type="SAM" id="MobiDB-lite"/>
    </source>
</evidence>
<dbReference type="Pfam" id="PF11303">
    <property type="entry name" value="DUF3105"/>
    <property type="match status" value="1"/>
</dbReference>
<feature type="region of interest" description="Disordered" evidence="1">
    <location>
        <begin position="1"/>
        <end position="42"/>
    </location>
</feature>
<feature type="transmembrane region" description="Helical" evidence="2">
    <location>
        <begin position="51"/>
        <end position="74"/>
    </location>
</feature>
<dbReference type="AlphaFoldDB" id="A0A4R8V744"/>
<dbReference type="InterPro" id="IPR021454">
    <property type="entry name" value="DUF3105"/>
</dbReference>
<dbReference type="EMBL" id="SOEY01000002">
    <property type="protein sequence ID" value="TFB77351.1"/>
    <property type="molecule type" value="Genomic_DNA"/>
</dbReference>
<organism evidence="3 4">
    <name type="scientific">Cryobacterium glaciale</name>
    <dbReference type="NCBI Taxonomy" id="1259145"/>
    <lineage>
        <taxon>Bacteria</taxon>
        <taxon>Bacillati</taxon>
        <taxon>Actinomycetota</taxon>
        <taxon>Actinomycetes</taxon>
        <taxon>Micrococcales</taxon>
        <taxon>Microbacteriaceae</taxon>
        <taxon>Cryobacterium</taxon>
    </lineage>
</organism>
<reference evidence="3 4" key="1">
    <citation type="submission" date="2019-03" db="EMBL/GenBank/DDBJ databases">
        <title>Genomics of glacier-inhabiting Cryobacterium strains.</title>
        <authorList>
            <person name="Liu Q."/>
            <person name="Xin Y.-H."/>
        </authorList>
    </citation>
    <scope>NUCLEOTIDE SEQUENCE [LARGE SCALE GENOMIC DNA]</scope>
    <source>
        <strain evidence="3 4">HLT2-23</strain>
    </source>
</reference>
<keyword evidence="2" id="KW-0472">Membrane</keyword>
<evidence type="ECO:0000313" key="4">
    <source>
        <dbReference type="Proteomes" id="UP000298173"/>
    </source>
</evidence>
<evidence type="ECO:0000313" key="3">
    <source>
        <dbReference type="EMBL" id="TFB77351.1"/>
    </source>
</evidence>
<protein>
    <submittedName>
        <fullName evidence="3">DUF3105 domain-containing protein</fullName>
    </submittedName>
</protein>
<gene>
    <name evidence="3" type="ORF">E3O06_00950</name>
</gene>
<evidence type="ECO:0000256" key="2">
    <source>
        <dbReference type="SAM" id="Phobius"/>
    </source>
</evidence>
<dbReference type="Proteomes" id="UP000298173">
    <property type="component" value="Unassembled WGS sequence"/>
</dbReference>
<keyword evidence="2" id="KW-0812">Transmembrane</keyword>
<name>A0A4R8V744_9MICO</name>
<feature type="compositionally biased region" description="Basic and acidic residues" evidence="1">
    <location>
        <begin position="23"/>
        <end position="41"/>
    </location>
</feature>
<proteinExistence type="predicted"/>